<name>A0AAV9CDT4_ACOCL</name>
<dbReference type="InterPro" id="IPR045851">
    <property type="entry name" value="AMP-bd_C_sf"/>
</dbReference>
<reference evidence="7" key="1">
    <citation type="journal article" date="2023" name="Nat. Commun.">
        <title>Diploid and tetraploid genomes of Acorus and the evolution of monocots.</title>
        <authorList>
            <person name="Ma L."/>
            <person name="Liu K.W."/>
            <person name="Li Z."/>
            <person name="Hsiao Y.Y."/>
            <person name="Qi Y."/>
            <person name="Fu T."/>
            <person name="Tang G.D."/>
            <person name="Zhang D."/>
            <person name="Sun W.H."/>
            <person name="Liu D.K."/>
            <person name="Li Y."/>
            <person name="Chen G.Z."/>
            <person name="Liu X.D."/>
            <person name="Liao X.Y."/>
            <person name="Jiang Y.T."/>
            <person name="Yu X."/>
            <person name="Hao Y."/>
            <person name="Huang J."/>
            <person name="Zhao X.W."/>
            <person name="Ke S."/>
            <person name="Chen Y.Y."/>
            <person name="Wu W.L."/>
            <person name="Hsu J.L."/>
            <person name="Lin Y.F."/>
            <person name="Huang M.D."/>
            <person name="Li C.Y."/>
            <person name="Huang L."/>
            <person name="Wang Z.W."/>
            <person name="Zhao X."/>
            <person name="Zhong W.Y."/>
            <person name="Peng D.H."/>
            <person name="Ahmad S."/>
            <person name="Lan S."/>
            <person name="Zhang J.S."/>
            <person name="Tsai W.C."/>
            <person name="Van de Peer Y."/>
            <person name="Liu Z.J."/>
        </authorList>
    </citation>
    <scope>NUCLEOTIDE SEQUENCE</scope>
    <source>
        <strain evidence="7">CP</strain>
    </source>
</reference>
<dbReference type="PANTHER" id="PTHR43859:SF4">
    <property type="entry name" value="BUTANOATE--COA LIGASE AAE1-RELATED"/>
    <property type="match status" value="1"/>
</dbReference>
<dbReference type="InterPro" id="IPR025110">
    <property type="entry name" value="AMP-bd_C"/>
</dbReference>
<feature type="compositionally biased region" description="Basic and acidic residues" evidence="5">
    <location>
        <begin position="120"/>
        <end position="134"/>
    </location>
</feature>
<dbReference type="EMBL" id="JAUJYO010000020">
    <property type="protein sequence ID" value="KAK1286820.1"/>
    <property type="molecule type" value="Genomic_DNA"/>
</dbReference>
<keyword evidence="2" id="KW-0436">Ligase</keyword>
<evidence type="ECO:0000256" key="4">
    <source>
        <dbReference type="ARBA" id="ARBA00023098"/>
    </source>
</evidence>
<evidence type="ECO:0000256" key="5">
    <source>
        <dbReference type="SAM" id="MobiDB-lite"/>
    </source>
</evidence>
<dbReference type="SUPFAM" id="SSF56801">
    <property type="entry name" value="Acetyl-CoA synthetase-like"/>
    <property type="match status" value="1"/>
</dbReference>
<dbReference type="PANTHER" id="PTHR43859">
    <property type="entry name" value="ACYL-ACTIVATING ENZYME"/>
    <property type="match status" value="1"/>
</dbReference>
<proteinExistence type="inferred from homology"/>
<dbReference type="GO" id="GO:0016874">
    <property type="term" value="F:ligase activity"/>
    <property type="evidence" value="ECO:0007669"/>
    <property type="project" value="UniProtKB-KW"/>
</dbReference>
<dbReference type="Pfam" id="PF13193">
    <property type="entry name" value="AMP-binding_C"/>
    <property type="match status" value="1"/>
</dbReference>
<gene>
    <name evidence="7" type="primary">AAE1</name>
    <name evidence="7" type="ORF">QJS10_CPB20g00904</name>
</gene>
<dbReference type="AlphaFoldDB" id="A0AAV9CDT4"/>
<keyword evidence="4" id="KW-0443">Lipid metabolism</keyword>
<keyword evidence="8" id="KW-1185">Reference proteome</keyword>
<dbReference type="Gene3D" id="2.30.38.10">
    <property type="entry name" value="Luciferase, Domain 3"/>
    <property type="match status" value="1"/>
</dbReference>
<evidence type="ECO:0000259" key="6">
    <source>
        <dbReference type="Pfam" id="PF13193"/>
    </source>
</evidence>
<accession>A0AAV9CDT4</accession>
<sequence>MDEEAFAGGWFRYGDLAVKHVDGYIQLKDRSKDIIISGGENISTIEVESVLFNHSKVLEAAVVGQPDDYWGETPCAFVKLDNCDVSTDEIIRFCRDRLPRYMSPRTVVRSPPSPSVSRAGGDKKTSHLRRWWVE</sequence>
<dbReference type="Proteomes" id="UP001180020">
    <property type="component" value="Unassembled WGS sequence"/>
</dbReference>
<evidence type="ECO:0000313" key="8">
    <source>
        <dbReference type="Proteomes" id="UP001180020"/>
    </source>
</evidence>
<organism evidence="7 8">
    <name type="scientific">Acorus calamus</name>
    <name type="common">Sweet flag</name>
    <dbReference type="NCBI Taxonomy" id="4465"/>
    <lineage>
        <taxon>Eukaryota</taxon>
        <taxon>Viridiplantae</taxon>
        <taxon>Streptophyta</taxon>
        <taxon>Embryophyta</taxon>
        <taxon>Tracheophyta</taxon>
        <taxon>Spermatophyta</taxon>
        <taxon>Magnoliopsida</taxon>
        <taxon>Liliopsida</taxon>
        <taxon>Acoraceae</taxon>
        <taxon>Acorus</taxon>
    </lineage>
</organism>
<evidence type="ECO:0000256" key="2">
    <source>
        <dbReference type="ARBA" id="ARBA00022598"/>
    </source>
</evidence>
<feature type="domain" description="AMP-binding enzyme C-terminal" evidence="6">
    <location>
        <begin position="46"/>
        <end position="109"/>
    </location>
</feature>
<feature type="compositionally biased region" description="Low complexity" evidence="5">
    <location>
        <begin position="105"/>
        <end position="118"/>
    </location>
</feature>
<evidence type="ECO:0000313" key="7">
    <source>
        <dbReference type="EMBL" id="KAK1286820.1"/>
    </source>
</evidence>
<protein>
    <submittedName>
        <fullName evidence="7">Acyl-activating enzyme 1, peroxisomal</fullName>
    </submittedName>
</protein>
<feature type="region of interest" description="Disordered" evidence="5">
    <location>
        <begin position="105"/>
        <end position="134"/>
    </location>
</feature>
<reference evidence="7" key="2">
    <citation type="submission" date="2023-06" db="EMBL/GenBank/DDBJ databases">
        <authorList>
            <person name="Ma L."/>
            <person name="Liu K.-W."/>
            <person name="Li Z."/>
            <person name="Hsiao Y.-Y."/>
            <person name="Qi Y."/>
            <person name="Fu T."/>
            <person name="Tang G."/>
            <person name="Zhang D."/>
            <person name="Sun W.-H."/>
            <person name="Liu D.-K."/>
            <person name="Li Y."/>
            <person name="Chen G.-Z."/>
            <person name="Liu X.-D."/>
            <person name="Liao X.-Y."/>
            <person name="Jiang Y.-T."/>
            <person name="Yu X."/>
            <person name="Hao Y."/>
            <person name="Huang J."/>
            <person name="Zhao X.-W."/>
            <person name="Ke S."/>
            <person name="Chen Y.-Y."/>
            <person name="Wu W.-L."/>
            <person name="Hsu J.-L."/>
            <person name="Lin Y.-F."/>
            <person name="Huang M.-D."/>
            <person name="Li C.-Y."/>
            <person name="Huang L."/>
            <person name="Wang Z.-W."/>
            <person name="Zhao X."/>
            <person name="Zhong W.-Y."/>
            <person name="Peng D.-H."/>
            <person name="Ahmad S."/>
            <person name="Lan S."/>
            <person name="Zhang J.-S."/>
            <person name="Tsai W.-C."/>
            <person name="Van De Peer Y."/>
            <person name="Liu Z.-J."/>
        </authorList>
    </citation>
    <scope>NUCLEOTIDE SEQUENCE</scope>
    <source>
        <strain evidence="7">CP</strain>
        <tissue evidence="7">Leaves</tissue>
    </source>
</reference>
<evidence type="ECO:0000256" key="1">
    <source>
        <dbReference type="ARBA" id="ARBA00006432"/>
    </source>
</evidence>
<comment type="similarity">
    <text evidence="1">Belongs to the ATP-dependent AMP-binding enzyme family.</text>
</comment>
<evidence type="ECO:0000256" key="3">
    <source>
        <dbReference type="ARBA" id="ARBA00022832"/>
    </source>
</evidence>
<keyword evidence="3" id="KW-0276">Fatty acid metabolism</keyword>
<dbReference type="GO" id="GO:0006631">
    <property type="term" value="P:fatty acid metabolic process"/>
    <property type="evidence" value="ECO:0007669"/>
    <property type="project" value="UniProtKB-KW"/>
</dbReference>
<dbReference type="Gene3D" id="3.30.300.30">
    <property type="match status" value="1"/>
</dbReference>
<comment type="caution">
    <text evidence="7">The sequence shown here is derived from an EMBL/GenBank/DDBJ whole genome shotgun (WGS) entry which is preliminary data.</text>
</comment>